<keyword evidence="7" id="KW-0326">Glycosidase</keyword>
<keyword evidence="9" id="KW-0540">Nuclease</keyword>
<dbReference type="EMBL" id="JAGSPA010000001">
    <property type="protein sequence ID" value="MBV7255437.1"/>
    <property type="molecule type" value="Genomic_DNA"/>
</dbReference>
<evidence type="ECO:0000256" key="1">
    <source>
        <dbReference type="ARBA" id="ARBA00022485"/>
    </source>
</evidence>
<comment type="caution">
    <text evidence="9">The sequence shown here is derived from an EMBL/GenBank/DDBJ whole genome shotgun (WGS) entry which is preliminary data.</text>
</comment>
<dbReference type="PANTHER" id="PTHR10359:SF18">
    <property type="entry name" value="ENDONUCLEASE III"/>
    <property type="match status" value="1"/>
</dbReference>
<dbReference type="RefSeq" id="WP_218443745.1">
    <property type="nucleotide sequence ID" value="NZ_JAGSPA010000001.1"/>
</dbReference>
<dbReference type="PANTHER" id="PTHR10359">
    <property type="entry name" value="A/G-SPECIFIC ADENINE GLYCOSYLASE/ENDONUCLEASE III"/>
    <property type="match status" value="1"/>
</dbReference>
<evidence type="ECO:0000259" key="8">
    <source>
        <dbReference type="SMART" id="SM00478"/>
    </source>
</evidence>
<protein>
    <submittedName>
        <fullName evidence="9">Endonuclease III</fullName>
    </submittedName>
</protein>
<keyword evidence="9" id="KW-0255">Endonuclease</keyword>
<evidence type="ECO:0000313" key="10">
    <source>
        <dbReference type="Proteomes" id="UP000722336"/>
    </source>
</evidence>
<evidence type="ECO:0000313" key="9">
    <source>
        <dbReference type="EMBL" id="MBV7255437.1"/>
    </source>
</evidence>
<evidence type="ECO:0000256" key="2">
    <source>
        <dbReference type="ARBA" id="ARBA00022723"/>
    </source>
</evidence>
<dbReference type="InterPro" id="IPR003265">
    <property type="entry name" value="HhH-GPD_domain"/>
</dbReference>
<dbReference type="Pfam" id="PF10576">
    <property type="entry name" value="EndIII_4Fe-2S"/>
    <property type="match status" value="1"/>
</dbReference>
<gene>
    <name evidence="9" type="ORF">KCG44_01420</name>
</gene>
<keyword evidence="1" id="KW-0004">4Fe-4S</keyword>
<dbReference type="CDD" id="cd00056">
    <property type="entry name" value="ENDO3c"/>
    <property type="match status" value="1"/>
</dbReference>
<evidence type="ECO:0000256" key="5">
    <source>
        <dbReference type="ARBA" id="ARBA00023004"/>
    </source>
</evidence>
<reference evidence="9 10" key="1">
    <citation type="submission" date="2021-04" db="EMBL/GenBank/DDBJ databases">
        <authorList>
            <person name="Pira H."/>
            <person name="Risdian C."/>
            <person name="Wink J."/>
        </authorList>
    </citation>
    <scope>NUCLEOTIDE SEQUENCE [LARGE SCALE GENOMIC DNA]</scope>
    <source>
        <strain evidence="9 10">WHA3</strain>
    </source>
</reference>
<keyword evidence="6" id="KW-0411">Iron-sulfur</keyword>
<evidence type="ECO:0000256" key="3">
    <source>
        <dbReference type="ARBA" id="ARBA00022763"/>
    </source>
</evidence>
<organism evidence="9 10">
    <name type="scientific">Pacificimonas pallii</name>
    <dbReference type="NCBI Taxonomy" id="2827236"/>
    <lineage>
        <taxon>Bacteria</taxon>
        <taxon>Pseudomonadati</taxon>
        <taxon>Pseudomonadota</taxon>
        <taxon>Alphaproteobacteria</taxon>
        <taxon>Sphingomonadales</taxon>
        <taxon>Sphingosinicellaceae</taxon>
        <taxon>Pacificimonas</taxon>
    </lineage>
</organism>
<proteinExistence type="predicted"/>
<dbReference type="InterPro" id="IPR003651">
    <property type="entry name" value="Endonuclease3_FeS-loop_motif"/>
</dbReference>
<dbReference type="PIRSF" id="PIRSF001435">
    <property type="entry name" value="Nth"/>
    <property type="match status" value="1"/>
</dbReference>
<dbReference type="SMART" id="SM00478">
    <property type="entry name" value="ENDO3c"/>
    <property type="match status" value="1"/>
</dbReference>
<evidence type="ECO:0000256" key="7">
    <source>
        <dbReference type="ARBA" id="ARBA00023295"/>
    </source>
</evidence>
<accession>A0ABS6SC48</accession>
<dbReference type="Proteomes" id="UP000722336">
    <property type="component" value="Unassembled WGS sequence"/>
</dbReference>
<feature type="domain" description="HhH-GPD" evidence="8">
    <location>
        <begin position="58"/>
        <end position="204"/>
    </location>
</feature>
<dbReference type="GO" id="GO:0004519">
    <property type="term" value="F:endonuclease activity"/>
    <property type="evidence" value="ECO:0007669"/>
    <property type="project" value="UniProtKB-KW"/>
</dbReference>
<keyword evidence="2" id="KW-0479">Metal-binding</keyword>
<keyword evidence="4" id="KW-0378">Hydrolase</keyword>
<sequence>MAKAKKTLQPRELASLDVETMFRRLSDAMPGNWRDDHGGAKGPKGQPDAFRACVACMLSAQSLDTNTAKAAEQLFAIAKTPEAMLALDDDTLIDAIRPAGLYNNKAKSIRKFCAALMERGGTVPESRAGLMEMPGIGRKCADIVMSFTFGANVIAVDTHVGRVCNRTGLAPGKTEAKVAERLDKRAPEWAKAEGHFWLIQFGKKICTSRAPKCSDCFLRDLCLWENKAR</sequence>
<evidence type="ECO:0000256" key="6">
    <source>
        <dbReference type="ARBA" id="ARBA00023014"/>
    </source>
</evidence>
<name>A0ABS6SC48_9SPHN</name>
<keyword evidence="5" id="KW-0408">Iron</keyword>
<keyword evidence="10" id="KW-1185">Reference proteome</keyword>
<evidence type="ECO:0000256" key="4">
    <source>
        <dbReference type="ARBA" id="ARBA00022801"/>
    </source>
</evidence>
<dbReference type="Pfam" id="PF00730">
    <property type="entry name" value="HhH-GPD"/>
    <property type="match status" value="1"/>
</dbReference>
<keyword evidence="3" id="KW-0227">DNA damage</keyword>